<dbReference type="GO" id="GO:0022857">
    <property type="term" value="F:transmembrane transporter activity"/>
    <property type="evidence" value="ECO:0007669"/>
    <property type="project" value="TreeGrafter"/>
</dbReference>
<dbReference type="PANTHER" id="PTHR30572:SF18">
    <property type="entry name" value="ABC-TYPE MACROLIDE FAMILY EXPORT SYSTEM PERMEASE COMPONENT 2"/>
    <property type="match status" value="1"/>
</dbReference>
<keyword evidence="4 6" id="KW-1133">Transmembrane helix</keyword>
<evidence type="ECO:0000256" key="4">
    <source>
        <dbReference type="ARBA" id="ARBA00022989"/>
    </source>
</evidence>
<feature type="transmembrane region" description="Helical" evidence="6">
    <location>
        <begin position="378"/>
        <end position="399"/>
    </location>
</feature>
<feature type="domain" description="MacB-like periplasmic core" evidence="8">
    <location>
        <begin position="537"/>
        <end position="684"/>
    </location>
</feature>
<feature type="transmembrane region" description="Helical" evidence="6">
    <location>
        <begin position="435"/>
        <end position="456"/>
    </location>
</feature>
<dbReference type="RefSeq" id="WP_162443820.1">
    <property type="nucleotide sequence ID" value="NZ_CP048222.1"/>
</dbReference>
<dbReference type="Pfam" id="PF02687">
    <property type="entry name" value="FtsX"/>
    <property type="match status" value="2"/>
</dbReference>
<sequence length="883" mass="100305">MNHYHKSPQPPKWATTLLEWRCPDELLEEIGGDLQELFEEQVEEIGEKQARKEYMLAVLRYLQPFAFKHQPKIYPSTNYTTMFQNYITVALRHLKRNRVFSIINISGLSLGLACCMLIFLYTKDEVSYDRFHDNNPNIYRITKKFIKPGNSSESKDSNTGYLQGPIFASGVPEIQSFVRFQSHRRDIKLGNDINSQEVFLTDPDFFSVFTFPLLAGNPKTALQEPPSVVISEDMARKHFGSTDVVGKTLLLKDSYDSNSQFEPYAVTGVARKSPQNSSIKFDVLLPIIVKNDEIANKENWFNSFLNTFVVLQSGADIKSVEATMDRVYQADAKEGMRIIAERFGMKDKTVYALQPFTDMHLNKELPAQNGLVDSSNPMFSYILSGIALFILLIACINFINLTVARSLKRAKEIGVRKVIGGDRTHLMIQFLGESFVLCFIAFVLAILLVQLALPTFNQLSNKALALSYLFDAKLVLGYIGLFLITGLLAGFYPAVVLSSYNPVQTLYSRFKLSGKNYLQKILVILQFSLASFLIMGTLTIYSQFNYLTTRELGYDDKNVIGISKSNLTPKEAQLFRQELLKNPAFVEVAPKNGGNWYTIAKINGDIQINFKYETVDQAYLPLFNIPIVQGRNFSADFPADSTQSVLVNETFVKKAEWKDPIGQEVNFWYDNNQKYKVIGVVKDHHFEALNTEIKPQLFTMKPSNGYGMAFIKIKPGTETSSLNHLEKTYKQLFPINPYSYEFKSEENLKAYEAEAKWKQIILFGTVLTIFISCIGLFGLATLSAERRTKEIGIRKVLGASVTSIVQLLTWDFLKLVSFSFLFAFPAAWYAMQQWLQNYPYQVDIKDWAFILTAGVVILVAFFTVSFQSIKAARINPAKNLRSE</sequence>
<keyword evidence="3 6" id="KW-0812">Transmembrane</keyword>
<evidence type="ECO:0000259" key="8">
    <source>
        <dbReference type="Pfam" id="PF12704"/>
    </source>
</evidence>
<proteinExistence type="predicted"/>
<dbReference type="EMBL" id="CP048222">
    <property type="protein sequence ID" value="QHT67798.1"/>
    <property type="molecule type" value="Genomic_DNA"/>
</dbReference>
<dbReference type="InterPro" id="IPR050250">
    <property type="entry name" value="Macrolide_Exporter_MacB"/>
</dbReference>
<evidence type="ECO:0000256" key="3">
    <source>
        <dbReference type="ARBA" id="ARBA00022692"/>
    </source>
</evidence>
<dbReference type="KEGG" id="rhoz:GXP67_14710"/>
<accession>A0A6C0GIH7</accession>
<evidence type="ECO:0000313" key="10">
    <source>
        <dbReference type="Proteomes" id="UP000480178"/>
    </source>
</evidence>
<feature type="domain" description="ABC3 transporter permease C-terminal" evidence="7">
    <location>
        <begin position="386"/>
        <end position="502"/>
    </location>
</feature>
<keyword evidence="2" id="KW-1003">Cell membrane</keyword>
<keyword evidence="10" id="KW-1185">Reference proteome</keyword>
<evidence type="ECO:0000313" key="9">
    <source>
        <dbReference type="EMBL" id="QHT67798.1"/>
    </source>
</evidence>
<feature type="transmembrane region" description="Helical" evidence="6">
    <location>
        <begin position="796"/>
        <end position="827"/>
    </location>
</feature>
<dbReference type="AlphaFoldDB" id="A0A6C0GIH7"/>
<feature type="transmembrane region" description="Helical" evidence="6">
    <location>
        <begin position="847"/>
        <end position="866"/>
    </location>
</feature>
<evidence type="ECO:0000256" key="2">
    <source>
        <dbReference type="ARBA" id="ARBA00022475"/>
    </source>
</evidence>
<dbReference type="InterPro" id="IPR047699">
    <property type="entry name" value="Permease_put_prefix"/>
</dbReference>
<organism evidence="9 10">
    <name type="scientific">Rhodocytophaga rosea</name>
    <dbReference type="NCBI Taxonomy" id="2704465"/>
    <lineage>
        <taxon>Bacteria</taxon>
        <taxon>Pseudomonadati</taxon>
        <taxon>Bacteroidota</taxon>
        <taxon>Cytophagia</taxon>
        <taxon>Cytophagales</taxon>
        <taxon>Rhodocytophagaceae</taxon>
        <taxon>Rhodocytophaga</taxon>
    </lineage>
</organism>
<dbReference type="Pfam" id="PF12704">
    <property type="entry name" value="MacB_PCD"/>
    <property type="match status" value="2"/>
</dbReference>
<feature type="domain" description="MacB-like periplasmic core" evidence="8">
    <location>
        <begin position="101"/>
        <end position="326"/>
    </location>
</feature>
<evidence type="ECO:0000259" key="7">
    <source>
        <dbReference type="Pfam" id="PF02687"/>
    </source>
</evidence>
<gene>
    <name evidence="9" type="ORF">GXP67_14710</name>
</gene>
<comment type="subcellular location">
    <subcellularLocation>
        <location evidence="1">Cell membrane</location>
        <topology evidence="1">Multi-pass membrane protein</topology>
    </subcellularLocation>
</comment>
<evidence type="ECO:0000256" key="5">
    <source>
        <dbReference type="ARBA" id="ARBA00023136"/>
    </source>
</evidence>
<keyword evidence="5 6" id="KW-0472">Membrane</keyword>
<dbReference type="InterPro" id="IPR025857">
    <property type="entry name" value="MacB_PCD"/>
</dbReference>
<evidence type="ECO:0000256" key="6">
    <source>
        <dbReference type="SAM" id="Phobius"/>
    </source>
</evidence>
<dbReference type="InterPro" id="IPR003838">
    <property type="entry name" value="ABC3_permease_C"/>
</dbReference>
<dbReference type="PANTHER" id="PTHR30572">
    <property type="entry name" value="MEMBRANE COMPONENT OF TRANSPORTER-RELATED"/>
    <property type="match status" value="1"/>
</dbReference>
<protein>
    <submittedName>
        <fullName evidence="9">FtsX-like permease family protein</fullName>
    </submittedName>
</protein>
<reference evidence="9 10" key="1">
    <citation type="submission" date="2020-01" db="EMBL/GenBank/DDBJ databases">
        <authorList>
            <person name="Kim M.K."/>
        </authorList>
    </citation>
    <scope>NUCLEOTIDE SEQUENCE [LARGE SCALE GENOMIC DNA]</scope>
    <source>
        <strain evidence="9 10">172606-1</strain>
    </source>
</reference>
<feature type="domain" description="ABC3 transporter permease C-terminal" evidence="7">
    <location>
        <begin position="764"/>
        <end position="876"/>
    </location>
</feature>
<feature type="transmembrane region" description="Helical" evidence="6">
    <location>
        <begin position="760"/>
        <end position="784"/>
    </location>
</feature>
<evidence type="ECO:0000256" key="1">
    <source>
        <dbReference type="ARBA" id="ARBA00004651"/>
    </source>
</evidence>
<feature type="transmembrane region" description="Helical" evidence="6">
    <location>
        <begin position="476"/>
        <end position="500"/>
    </location>
</feature>
<dbReference type="Proteomes" id="UP000480178">
    <property type="component" value="Chromosome"/>
</dbReference>
<dbReference type="GO" id="GO:0005886">
    <property type="term" value="C:plasma membrane"/>
    <property type="evidence" value="ECO:0007669"/>
    <property type="project" value="UniProtKB-SubCell"/>
</dbReference>
<feature type="transmembrane region" description="Helical" evidence="6">
    <location>
        <begin position="521"/>
        <end position="541"/>
    </location>
</feature>
<dbReference type="NCBIfam" id="NF038404">
    <property type="entry name" value="perm_prefix_2"/>
    <property type="match status" value="1"/>
</dbReference>
<name>A0A6C0GIH7_9BACT</name>
<feature type="transmembrane region" description="Helical" evidence="6">
    <location>
        <begin position="99"/>
        <end position="121"/>
    </location>
</feature>